<keyword evidence="2" id="KW-0812">Transmembrane</keyword>
<reference evidence="3 4" key="1">
    <citation type="submission" date="2015-01" db="EMBL/GenBank/DDBJ databases">
        <title>Jeotgalibacillus campisalis genome sequencing.</title>
        <authorList>
            <person name="Goh K.M."/>
            <person name="Chan K.-G."/>
            <person name="Yaakop A.S."/>
            <person name="Ee R."/>
            <person name="Gan H.M."/>
            <person name="Chan C.S."/>
        </authorList>
    </citation>
    <scope>NUCLEOTIDE SEQUENCE [LARGE SCALE GENOMIC DNA]</scope>
    <source>
        <strain evidence="3 4">SF-57</strain>
    </source>
</reference>
<dbReference type="Proteomes" id="UP000031972">
    <property type="component" value="Unassembled WGS sequence"/>
</dbReference>
<dbReference type="GO" id="GO:0016787">
    <property type="term" value="F:hydrolase activity"/>
    <property type="evidence" value="ECO:0007669"/>
    <property type="project" value="UniProtKB-KW"/>
</dbReference>
<protein>
    <recommendedName>
        <fullName evidence="5">Unsaturated rhamnogalacturonyl hydrolase</fullName>
    </recommendedName>
</protein>
<evidence type="ECO:0008006" key="5">
    <source>
        <dbReference type="Google" id="ProtNLM"/>
    </source>
</evidence>
<dbReference type="RefSeq" id="WP_041053902.1">
    <property type="nucleotide sequence ID" value="NZ_JXRR01000001.1"/>
</dbReference>
<evidence type="ECO:0000256" key="2">
    <source>
        <dbReference type="SAM" id="Phobius"/>
    </source>
</evidence>
<dbReference type="SUPFAM" id="SSF48208">
    <property type="entry name" value="Six-hairpin glycosidases"/>
    <property type="match status" value="1"/>
</dbReference>
<dbReference type="GO" id="GO:0005975">
    <property type="term" value="P:carbohydrate metabolic process"/>
    <property type="evidence" value="ECO:0007669"/>
    <property type="project" value="InterPro"/>
</dbReference>
<gene>
    <name evidence="3" type="ORF">KR50_03060</name>
</gene>
<keyword evidence="2" id="KW-1133">Transmembrane helix</keyword>
<dbReference type="Pfam" id="PF07470">
    <property type="entry name" value="Glyco_hydro_88"/>
    <property type="match status" value="1"/>
</dbReference>
<proteinExistence type="predicted"/>
<dbReference type="Gene3D" id="1.50.10.10">
    <property type="match status" value="1"/>
</dbReference>
<keyword evidence="1" id="KW-0378">Hydrolase</keyword>
<keyword evidence="4" id="KW-1185">Reference proteome</keyword>
<evidence type="ECO:0000313" key="4">
    <source>
        <dbReference type="Proteomes" id="UP000031972"/>
    </source>
</evidence>
<accession>A0A0C2VVQ6</accession>
<dbReference type="InterPro" id="IPR052043">
    <property type="entry name" value="PolySaccharide_Degr_Enz"/>
</dbReference>
<organism evidence="3 4">
    <name type="scientific">Jeotgalibacillus campisalis</name>
    <dbReference type="NCBI Taxonomy" id="220754"/>
    <lineage>
        <taxon>Bacteria</taxon>
        <taxon>Bacillati</taxon>
        <taxon>Bacillota</taxon>
        <taxon>Bacilli</taxon>
        <taxon>Bacillales</taxon>
        <taxon>Caryophanaceae</taxon>
        <taxon>Jeotgalibacillus</taxon>
    </lineage>
</organism>
<sequence length="401" mass="46218">MLIQIVALITLFIVAVIIIIDLLPIISDWLGRIHIGRYDDLKSWNTAITNRGIKWLIQTPKAKITDNTRFVAIDMIRGNYSKRTIQYWQEASLMLGLLELVKYSNDTKAKEKVKLYLNTHFDSDGQWLKKPTEIDSAILAYSIMKINFVESDKYKPALDHIWNLIKLHIGKDGTVRYRKAMDDYRYVDTIGFICPFLIVYGIKYEKNECIDLAISQIIKYEKHGMHKHYFIPCHAYNVNQEIPLGLYGWGRGLGWFAIGLIDSWNELPFSNPHKMALTKLVEKYAKTIIDFQNENGSWNWTVTRPETRSDSSATATLAWFLINAASVTEIEDVCLVRGEKALNFLKSVTRRNGEVDFSQGDTKDIGVYSVLFSKLPFTQGFAIRTTQLYENYGREKLKEIG</sequence>
<dbReference type="PATRIC" id="fig|220754.4.peg.312"/>
<keyword evidence="2" id="KW-0472">Membrane</keyword>
<evidence type="ECO:0000256" key="1">
    <source>
        <dbReference type="ARBA" id="ARBA00022801"/>
    </source>
</evidence>
<dbReference type="InterPro" id="IPR008928">
    <property type="entry name" value="6-hairpin_glycosidase_sf"/>
</dbReference>
<dbReference type="OrthoDB" id="9807186at2"/>
<comment type="caution">
    <text evidence="3">The sequence shown here is derived from an EMBL/GenBank/DDBJ whole genome shotgun (WGS) entry which is preliminary data.</text>
</comment>
<evidence type="ECO:0000313" key="3">
    <source>
        <dbReference type="EMBL" id="KIL52977.1"/>
    </source>
</evidence>
<dbReference type="AlphaFoldDB" id="A0A0C2VVQ6"/>
<name>A0A0C2VVQ6_9BACL</name>
<dbReference type="EMBL" id="JXRR01000001">
    <property type="protein sequence ID" value="KIL52977.1"/>
    <property type="molecule type" value="Genomic_DNA"/>
</dbReference>
<dbReference type="InterPro" id="IPR010905">
    <property type="entry name" value="Glyco_hydro_88"/>
</dbReference>
<feature type="transmembrane region" description="Helical" evidence="2">
    <location>
        <begin position="6"/>
        <end position="27"/>
    </location>
</feature>
<dbReference type="InterPro" id="IPR012341">
    <property type="entry name" value="6hp_glycosidase-like_sf"/>
</dbReference>
<dbReference type="PANTHER" id="PTHR33886:SF8">
    <property type="entry name" value="UNSATURATED RHAMNOGALACTURONAN HYDROLASE (EUROFUNG)"/>
    <property type="match status" value="1"/>
</dbReference>
<dbReference type="PANTHER" id="PTHR33886">
    <property type="entry name" value="UNSATURATED RHAMNOGALACTURONAN HYDROLASE (EUROFUNG)"/>
    <property type="match status" value="1"/>
</dbReference>